<organism evidence="2 3">
    <name type="scientific">Lactobacillus colini</name>
    <dbReference type="NCBI Taxonomy" id="1819254"/>
    <lineage>
        <taxon>Bacteria</taxon>
        <taxon>Bacillati</taxon>
        <taxon>Bacillota</taxon>
        <taxon>Bacilli</taxon>
        <taxon>Lactobacillales</taxon>
        <taxon>Lactobacillaceae</taxon>
        <taxon>Lactobacillus</taxon>
    </lineage>
</organism>
<proteinExistence type="predicted"/>
<evidence type="ECO:0000313" key="2">
    <source>
        <dbReference type="EMBL" id="MBP2057749.1"/>
    </source>
</evidence>
<dbReference type="Gene3D" id="2.60.320.10">
    <property type="entry name" value="N-utilization substance G protein NusG, insert domain"/>
    <property type="match status" value="1"/>
</dbReference>
<dbReference type="CDD" id="cd09911">
    <property type="entry name" value="Lin0431_like"/>
    <property type="match status" value="1"/>
</dbReference>
<keyword evidence="1" id="KW-1133">Transmembrane helix</keyword>
<reference evidence="2 3" key="1">
    <citation type="submission" date="2021-03" db="EMBL/GenBank/DDBJ databases">
        <title>Genomic Encyclopedia of Type Strains, Phase IV (KMG-IV): sequencing the most valuable type-strain genomes for metagenomic binning, comparative biology and taxonomic classification.</title>
        <authorList>
            <person name="Goeker M."/>
        </authorList>
    </citation>
    <scope>NUCLEOTIDE SEQUENCE [LARGE SCALE GENOMIC DNA]</scope>
    <source>
        <strain evidence="2 3">DSM 101872</strain>
    </source>
</reference>
<keyword evidence="3" id="KW-1185">Reference proteome</keyword>
<comment type="caution">
    <text evidence="2">The sequence shown here is derived from an EMBL/GenBank/DDBJ whole genome shotgun (WGS) entry which is preliminary data.</text>
</comment>
<protein>
    <recommendedName>
        <fullName evidence="4">NusG domain-containing protein</fullName>
    </recommendedName>
</protein>
<gene>
    <name evidence="2" type="ORF">J2Z60_000921</name>
</gene>
<dbReference type="RefSeq" id="WP_209686489.1">
    <property type="nucleotide sequence ID" value="NZ_JAGGLU010000004.1"/>
</dbReference>
<dbReference type="Pfam" id="PF07009">
    <property type="entry name" value="NusG_II"/>
    <property type="match status" value="1"/>
</dbReference>
<accession>A0ABS4MDK8</accession>
<evidence type="ECO:0008006" key="4">
    <source>
        <dbReference type="Google" id="ProtNLM"/>
    </source>
</evidence>
<evidence type="ECO:0000256" key="1">
    <source>
        <dbReference type="SAM" id="Phobius"/>
    </source>
</evidence>
<sequence length="135" mass="15545">MKQKIKIGDILVAALLLILSFIPFYFLKNHNKTNNSQIIAVIKVNNHQIKEIPLNQDTTWTYSKNGHSNTLQVKNNKIRMLEANCKDQVCVREGWKKAAGQTIVCLPHKFLVEIKQTNPTHKNKKMNFDHTLVNP</sequence>
<dbReference type="EMBL" id="JAGGLU010000004">
    <property type="protein sequence ID" value="MBP2057749.1"/>
    <property type="molecule type" value="Genomic_DNA"/>
</dbReference>
<keyword evidence="1" id="KW-0472">Membrane</keyword>
<evidence type="ECO:0000313" key="3">
    <source>
        <dbReference type="Proteomes" id="UP001519292"/>
    </source>
</evidence>
<name>A0ABS4MDK8_9LACO</name>
<keyword evidence="1" id="KW-0812">Transmembrane</keyword>
<feature type="transmembrane region" description="Helical" evidence="1">
    <location>
        <begin position="7"/>
        <end position="27"/>
    </location>
</feature>
<dbReference type="InterPro" id="IPR038690">
    <property type="entry name" value="NusG_2_sf"/>
</dbReference>
<dbReference type="Proteomes" id="UP001519292">
    <property type="component" value="Unassembled WGS sequence"/>
</dbReference>